<dbReference type="PANTHER" id="PTHR46455">
    <property type="entry name" value="SET AND MYND DOMAIN CONTAINING, ARTHROPOD-SPECIFIC, MEMBER 4, ISOFORM A"/>
    <property type="match status" value="1"/>
</dbReference>
<reference evidence="2" key="2">
    <citation type="submission" date="2024-01" db="EMBL/GenBank/DDBJ databases">
        <authorList>
            <person name="He J."/>
            <person name="Wang M."/>
            <person name="Zheng J."/>
            <person name="Liu Z."/>
        </authorList>
    </citation>
    <scope>NUCLEOTIDE SEQUENCE</scope>
    <source>
        <strain evidence="2">ZL_2023a</strain>
        <tissue evidence="2">Muscle</tissue>
    </source>
</reference>
<dbReference type="Gene3D" id="2.170.270.10">
    <property type="entry name" value="SET domain"/>
    <property type="match status" value="1"/>
</dbReference>
<dbReference type="GO" id="GO:0008170">
    <property type="term" value="F:N-methyltransferase activity"/>
    <property type="evidence" value="ECO:0007669"/>
    <property type="project" value="UniProtKB-ARBA"/>
</dbReference>
<dbReference type="PANTHER" id="PTHR46455:SF5">
    <property type="entry name" value="SET AND MYND DOMAIN CONTAINING, ARTHROPOD-SPECIFIC, MEMBER 4, ISOFORM A"/>
    <property type="match status" value="1"/>
</dbReference>
<comment type="caution">
    <text evidence="2">The sequence shown here is derived from an EMBL/GenBank/DDBJ whole genome shotgun (WGS) entry which is preliminary data.</text>
</comment>
<reference evidence="2 3" key="1">
    <citation type="journal article" date="2024" name="BMC Genomics">
        <title>Genome assembly of redclaw crayfish (Cherax quadricarinatus) provides insights into its immune adaptation and hypoxia tolerance.</title>
        <authorList>
            <person name="Liu Z."/>
            <person name="Zheng J."/>
            <person name="Li H."/>
            <person name="Fang K."/>
            <person name="Wang S."/>
            <person name="He J."/>
            <person name="Zhou D."/>
            <person name="Weng S."/>
            <person name="Chi M."/>
            <person name="Gu Z."/>
            <person name="He J."/>
            <person name="Li F."/>
            <person name="Wang M."/>
        </authorList>
    </citation>
    <scope>NUCLEOTIDE SEQUENCE [LARGE SCALE GENOMIC DNA]</scope>
    <source>
        <strain evidence="2">ZL_2023a</strain>
    </source>
</reference>
<accession>A0AAW0WGB3</accession>
<keyword evidence="3" id="KW-1185">Reference proteome</keyword>
<dbReference type="GO" id="GO:0008757">
    <property type="term" value="F:S-adenosylmethionine-dependent methyltransferase activity"/>
    <property type="evidence" value="ECO:0007669"/>
    <property type="project" value="UniProtKB-ARBA"/>
</dbReference>
<organism evidence="2 3">
    <name type="scientific">Cherax quadricarinatus</name>
    <name type="common">Australian red claw crayfish</name>
    <dbReference type="NCBI Taxonomy" id="27406"/>
    <lineage>
        <taxon>Eukaryota</taxon>
        <taxon>Metazoa</taxon>
        <taxon>Ecdysozoa</taxon>
        <taxon>Arthropoda</taxon>
        <taxon>Crustacea</taxon>
        <taxon>Multicrustacea</taxon>
        <taxon>Malacostraca</taxon>
        <taxon>Eumalacostraca</taxon>
        <taxon>Eucarida</taxon>
        <taxon>Decapoda</taxon>
        <taxon>Pleocyemata</taxon>
        <taxon>Astacidea</taxon>
        <taxon>Parastacoidea</taxon>
        <taxon>Parastacidae</taxon>
        <taxon>Cherax</taxon>
    </lineage>
</organism>
<dbReference type="AlphaFoldDB" id="A0AAW0WGB3"/>
<proteinExistence type="predicted"/>
<name>A0AAW0WGB3_CHEQU</name>
<dbReference type="GO" id="GO:0008276">
    <property type="term" value="F:protein methyltransferase activity"/>
    <property type="evidence" value="ECO:0007669"/>
    <property type="project" value="UniProtKB-ARBA"/>
</dbReference>
<dbReference type="PROSITE" id="PS50280">
    <property type="entry name" value="SET"/>
    <property type="match status" value="1"/>
</dbReference>
<dbReference type="InterPro" id="IPR046341">
    <property type="entry name" value="SET_dom_sf"/>
</dbReference>
<dbReference type="EMBL" id="JARKIK010000079">
    <property type="protein sequence ID" value="KAK8726257.1"/>
    <property type="molecule type" value="Genomic_DNA"/>
</dbReference>
<dbReference type="Proteomes" id="UP001445076">
    <property type="component" value="Unassembled WGS sequence"/>
</dbReference>
<dbReference type="EMBL" id="JARKIK010000079">
    <property type="protein sequence ID" value="KAK8726256.1"/>
    <property type="molecule type" value="Genomic_DNA"/>
</dbReference>
<dbReference type="Gene3D" id="6.10.140.2220">
    <property type="match status" value="1"/>
</dbReference>
<protein>
    <recommendedName>
        <fullName evidence="1">SET domain-containing protein</fullName>
    </recommendedName>
</protein>
<dbReference type="InterPro" id="IPR053010">
    <property type="entry name" value="SET_SmydA-8"/>
</dbReference>
<dbReference type="Gene3D" id="1.10.220.160">
    <property type="match status" value="1"/>
</dbReference>
<evidence type="ECO:0000313" key="2">
    <source>
        <dbReference type="EMBL" id="KAK8726256.1"/>
    </source>
</evidence>
<feature type="domain" description="SET" evidence="1">
    <location>
        <begin position="46"/>
        <end position="279"/>
    </location>
</feature>
<dbReference type="Pfam" id="PF00856">
    <property type="entry name" value="SET"/>
    <property type="match status" value="1"/>
</dbReference>
<dbReference type="InterPro" id="IPR001214">
    <property type="entry name" value="SET_dom"/>
</dbReference>
<dbReference type="CDD" id="cd20071">
    <property type="entry name" value="SET_SMYD"/>
    <property type="match status" value="1"/>
</dbReference>
<dbReference type="SUPFAM" id="SSF82199">
    <property type="entry name" value="SET domain"/>
    <property type="match status" value="1"/>
</dbReference>
<evidence type="ECO:0000313" key="3">
    <source>
        <dbReference type="Proteomes" id="UP001445076"/>
    </source>
</evidence>
<gene>
    <name evidence="2" type="ORF">OTU49_010171</name>
</gene>
<sequence length="543" mass="62110">MSMERLCECVEESKTTICCNDGRQNEYCSNDHHQCQQPRNDDHHHSCLVVEHTDSMAGRYLVTSREARAGNLLLRESPVAMGPRATSSLICLGCHEAILGTEFPRCPVCWWPLCSAACASSSLHQAECPVLAADTSRIGQPKVTGSTPRYDIILVLRCLLLRDRNPLAWHRFLDMASHAERRMEEKEQHHMATVRYIKEILKVDYTLEDIHHARGAIITNCFEWRSPSGISLRGVYPLLGRMNHSCRPTVAVSSDCKGSMFVRAAVDLQPGDQLYITYTDTLEPLWERRAYTTSTHFFSCDCVRCRDPTELGLHYSSPKCELCDQQFLEPRNWLGEVTWECPLCGTQQTQQQVQLEVEQWLEHFDSDDTFLHTSPYAVRNIMDKVEEVFHPHHYVWVKAAHVALRTLLENHTTKALDLKRHLWHRLLYIYNVLEPGLTKRRGATLYELGVAEAEMARAEKRAEVVTDHFFKLQLQQALCHLQEAVLILSQEPPRSRDLRWYTHALDAATRVAQDLGVDLATDPALRVVLSNDDHLLHESAQNA</sequence>
<evidence type="ECO:0000259" key="1">
    <source>
        <dbReference type="PROSITE" id="PS50280"/>
    </source>
</evidence>